<evidence type="ECO:0000313" key="3">
    <source>
        <dbReference type="Proteomes" id="UP001179952"/>
    </source>
</evidence>
<comment type="caution">
    <text evidence="2">The sequence shown here is derived from an EMBL/GenBank/DDBJ whole genome shotgun (WGS) entry which is preliminary data.</text>
</comment>
<dbReference type="EMBL" id="JAUJYN010000011">
    <property type="protein sequence ID" value="KAK1260977.1"/>
    <property type="molecule type" value="Genomic_DNA"/>
</dbReference>
<sequence>MKNNKSIIFDSTTTNSMKGVRDVQIRKSTSQSQLLRRLKEYLLYTRLKSLVSSPHTYEMDHESSSTSCTVNDAISIEYEPGPSEVPRRDSDEEITSSSLGVGGDHEEEVHKSDYGDVDDEWEFVPSIKLKRMDNSLIINTVVLKEVSLTSKLFKLLEEEELDIVFANEYRTESKVVHTIQVNLHSEVDVDAFEEKLCLWAGKKYIRLDLHT</sequence>
<dbReference type="AlphaFoldDB" id="A0AAV9A9W1"/>
<reference evidence="2" key="2">
    <citation type="submission" date="2023-06" db="EMBL/GenBank/DDBJ databases">
        <authorList>
            <person name="Ma L."/>
            <person name="Liu K.-W."/>
            <person name="Li Z."/>
            <person name="Hsiao Y.-Y."/>
            <person name="Qi Y."/>
            <person name="Fu T."/>
            <person name="Tang G."/>
            <person name="Zhang D."/>
            <person name="Sun W.-H."/>
            <person name="Liu D.-K."/>
            <person name="Li Y."/>
            <person name="Chen G.-Z."/>
            <person name="Liu X.-D."/>
            <person name="Liao X.-Y."/>
            <person name="Jiang Y.-T."/>
            <person name="Yu X."/>
            <person name="Hao Y."/>
            <person name="Huang J."/>
            <person name="Zhao X.-W."/>
            <person name="Ke S."/>
            <person name="Chen Y.-Y."/>
            <person name="Wu W.-L."/>
            <person name="Hsu J.-L."/>
            <person name="Lin Y.-F."/>
            <person name="Huang M.-D."/>
            <person name="Li C.-Y."/>
            <person name="Huang L."/>
            <person name="Wang Z.-W."/>
            <person name="Zhao X."/>
            <person name="Zhong W.-Y."/>
            <person name="Peng D.-H."/>
            <person name="Ahmad S."/>
            <person name="Lan S."/>
            <person name="Zhang J.-S."/>
            <person name="Tsai W.-C."/>
            <person name="Van De Peer Y."/>
            <person name="Liu Z.-J."/>
        </authorList>
    </citation>
    <scope>NUCLEOTIDE SEQUENCE</scope>
    <source>
        <strain evidence="2">SCP</strain>
        <tissue evidence="2">Leaves</tissue>
    </source>
</reference>
<proteinExistence type="predicted"/>
<evidence type="ECO:0000313" key="2">
    <source>
        <dbReference type="EMBL" id="KAK1260977.1"/>
    </source>
</evidence>
<gene>
    <name evidence="2" type="ORF">QJS04_geneDACA002185</name>
</gene>
<protein>
    <submittedName>
        <fullName evidence="2">Uncharacterized protein</fullName>
    </submittedName>
</protein>
<accession>A0AAV9A9W1</accession>
<keyword evidence="3" id="KW-1185">Reference proteome</keyword>
<name>A0AAV9A9W1_ACOGR</name>
<reference evidence="2" key="1">
    <citation type="journal article" date="2023" name="Nat. Commun.">
        <title>Diploid and tetraploid genomes of Acorus and the evolution of monocots.</title>
        <authorList>
            <person name="Ma L."/>
            <person name="Liu K.W."/>
            <person name="Li Z."/>
            <person name="Hsiao Y.Y."/>
            <person name="Qi Y."/>
            <person name="Fu T."/>
            <person name="Tang G.D."/>
            <person name="Zhang D."/>
            <person name="Sun W.H."/>
            <person name="Liu D.K."/>
            <person name="Li Y."/>
            <person name="Chen G.Z."/>
            <person name="Liu X.D."/>
            <person name="Liao X.Y."/>
            <person name="Jiang Y.T."/>
            <person name="Yu X."/>
            <person name="Hao Y."/>
            <person name="Huang J."/>
            <person name="Zhao X.W."/>
            <person name="Ke S."/>
            <person name="Chen Y.Y."/>
            <person name="Wu W.L."/>
            <person name="Hsu J.L."/>
            <person name="Lin Y.F."/>
            <person name="Huang M.D."/>
            <person name="Li C.Y."/>
            <person name="Huang L."/>
            <person name="Wang Z.W."/>
            <person name="Zhao X."/>
            <person name="Zhong W.Y."/>
            <person name="Peng D.H."/>
            <person name="Ahmad S."/>
            <person name="Lan S."/>
            <person name="Zhang J.S."/>
            <person name="Tsai W.C."/>
            <person name="Van de Peer Y."/>
            <person name="Liu Z.J."/>
        </authorList>
    </citation>
    <scope>NUCLEOTIDE SEQUENCE</scope>
    <source>
        <strain evidence="2">SCP</strain>
    </source>
</reference>
<dbReference type="Proteomes" id="UP001179952">
    <property type="component" value="Unassembled WGS sequence"/>
</dbReference>
<organism evidence="2 3">
    <name type="scientific">Acorus gramineus</name>
    <name type="common">Dwarf sweet flag</name>
    <dbReference type="NCBI Taxonomy" id="55184"/>
    <lineage>
        <taxon>Eukaryota</taxon>
        <taxon>Viridiplantae</taxon>
        <taxon>Streptophyta</taxon>
        <taxon>Embryophyta</taxon>
        <taxon>Tracheophyta</taxon>
        <taxon>Spermatophyta</taxon>
        <taxon>Magnoliopsida</taxon>
        <taxon>Liliopsida</taxon>
        <taxon>Acoraceae</taxon>
        <taxon>Acorus</taxon>
    </lineage>
</organism>
<evidence type="ECO:0000256" key="1">
    <source>
        <dbReference type="SAM" id="MobiDB-lite"/>
    </source>
</evidence>
<feature type="region of interest" description="Disordered" evidence="1">
    <location>
        <begin position="78"/>
        <end position="111"/>
    </location>
</feature>